<evidence type="ECO:0000313" key="1">
    <source>
        <dbReference type="EMBL" id="KMO75192.1"/>
    </source>
</evidence>
<dbReference type="Pfam" id="PF21863">
    <property type="entry name" value="HTH_67"/>
    <property type="match status" value="1"/>
</dbReference>
<protein>
    <recommendedName>
        <fullName evidence="3">SalK</fullName>
    </recommendedName>
</protein>
<comment type="caution">
    <text evidence="1">The sequence shown here is derived from an EMBL/GenBank/DDBJ whole genome shotgun (WGS) entry which is preliminary data.</text>
</comment>
<evidence type="ECO:0000313" key="2">
    <source>
        <dbReference type="Proteomes" id="UP000036513"/>
    </source>
</evidence>
<organism evidence="1 2">
    <name type="scientific">Mycolicibacterium chlorophenolicum</name>
    <dbReference type="NCBI Taxonomy" id="37916"/>
    <lineage>
        <taxon>Bacteria</taxon>
        <taxon>Bacillati</taxon>
        <taxon>Actinomycetota</taxon>
        <taxon>Actinomycetes</taxon>
        <taxon>Mycobacteriales</taxon>
        <taxon>Mycobacteriaceae</taxon>
        <taxon>Mycolicibacterium</taxon>
    </lineage>
</organism>
<dbReference type="SMR" id="A0A0J6W0I8"/>
<reference evidence="1 2" key="1">
    <citation type="journal article" date="2015" name="Genome Biol. Evol.">
        <title>Characterization of Three Mycobacterium spp. with Potential Use in Bioremediation by Genome Sequencing and Comparative Genomics.</title>
        <authorList>
            <person name="Das S."/>
            <person name="Pettersson B.M."/>
            <person name="Behra P.R."/>
            <person name="Ramesh M."/>
            <person name="Dasgupta S."/>
            <person name="Bhattacharya A."/>
            <person name="Kirsebom L.A."/>
        </authorList>
    </citation>
    <scope>NUCLEOTIDE SEQUENCE [LARGE SCALE GENOMIC DNA]</scope>
    <source>
        <strain evidence="1 2">DSM 43826</strain>
    </source>
</reference>
<dbReference type="STRING" id="37916.MCHLDSM_03410"/>
<dbReference type="NCBIfam" id="NF047719">
    <property type="entry name" value="SCO6745_fam_HTH"/>
    <property type="match status" value="1"/>
</dbReference>
<dbReference type="PATRIC" id="fig|37916.4.peg.3342"/>
<accession>A0A0J6W0I8</accession>
<proteinExistence type="predicted"/>
<keyword evidence="2" id="KW-1185">Reference proteome</keyword>
<dbReference type="AlphaFoldDB" id="A0A0J6W0I8"/>
<gene>
    <name evidence="1" type="ORF">MCHLDSM_03410</name>
</gene>
<evidence type="ECO:0008006" key="3">
    <source>
        <dbReference type="Google" id="ProtNLM"/>
    </source>
</evidence>
<dbReference type="InterPro" id="IPR054058">
    <property type="entry name" value="HTH_67"/>
</dbReference>
<dbReference type="Proteomes" id="UP000036513">
    <property type="component" value="Unassembled WGS sequence"/>
</dbReference>
<dbReference type="EMBL" id="JYNL01000030">
    <property type="protein sequence ID" value="KMO75192.1"/>
    <property type="molecule type" value="Genomic_DNA"/>
</dbReference>
<name>A0A0J6W0I8_9MYCO</name>
<sequence length="302" mass="32214">MTAGVDRQPRRPATLARRLFDRIEPVHAVTYFAPESRTALDGLGYRGFWMGYFAARSAPLGPVPAEVVTALFYNFAPERVAKALPAAWDIASPADALRAREDSAVAALRRCGVTDEAAAVAADLAARAAGGADVGGRALYAANRSLSWPSEPVARLWHATTLLREHRGDGHVAVLAAEGLSGRECNVLHAAAGRVPEEMIKRSRDYDDAQWALHTDALRRRGLLGADGALTDAGRALKQRIEDTTDALALPALNALDDDEVEALFRALTPITRTVIAAGDVPAGTPMGLRRDDLDDDSAHLG</sequence>